<accession>A0A4R0IPX0</accession>
<dbReference type="AlphaFoldDB" id="A0A4R0IPX0"/>
<protein>
    <submittedName>
        <fullName evidence="3">Universal stress protein</fullName>
    </submittedName>
</protein>
<gene>
    <name evidence="3" type="ORF">E0H92_36895</name>
</gene>
<dbReference type="SUPFAM" id="SSF52402">
    <property type="entry name" value="Adenine nucleotide alpha hydrolases-like"/>
    <property type="match status" value="1"/>
</dbReference>
<comment type="caution">
    <text evidence="3">The sequence shown here is derived from an EMBL/GenBank/DDBJ whole genome shotgun (WGS) entry which is preliminary data.</text>
</comment>
<dbReference type="Gene3D" id="3.40.50.620">
    <property type="entry name" value="HUPs"/>
    <property type="match status" value="1"/>
</dbReference>
<dbReference type="EMBL" id="SJKC01000007">
    <property type="protein sequence ID" value="TCC30705.1"/>
    <property type="molecule type" value="Genomic_DNA"/>
</dbReference>
<organism evidence="3 4">
    <name type="scientific">Kribbella speibonae</name>
    <dbReference type="NCBI Taxonomy" id="1572660"/>
    <lineage>
        <taxon>Bacteria</taxon>
        <taxon>Bacillati</taxon>
        <taxon>Actinomycetota</taxon>
        <taxon>Actinomycetes</taxon>
        <taxon>Propionibacteriales</taxon>
        <taxon>Kribbellaceae</taxon>
        <taxon>Kribbella</taxon>
    </lineage>
</organism>
<dbReference type="InterPro" id="IPR014729">
    <property type="entry name" value="Rossmann-like_a/b/a_fold"/>
</dbReference>
<name>A0A4R0IPX0_9ACTN</name>
<dbReference type="PANTHER" id="PTHR43010">
    <property type="entry name" value="UNIVERSAL STRESS PROTEIN SLR1230"/>
    <property type="match status" value="1"/>
</dbReference>
<evidence type="ECO:0000259" key="2">
    <source>
        <dbReference type="Pfam" id="PF00582"/>
    </source>
</evidence>
<dbReference type="InterPro" id="IPR051688">
    <property type="entry name" value="USP_A"/>
</dbReference>
<sequence length="169" mass="18274">MDTHDCVVVCGVDGSAAGERAVEWAVDEALRRGCGLRAVTVWSWNGPDYGTTLNSAEEARNRAVDLQNRVLEKMVGERREPGVERLVMEGRPSEQICDAALDAELIVLGSHGHGAFHDALVGSTSLHVIRNAPCPVVVVPDPPRAERRHRAAMARHHRSPGSQGGVPMF</sequence>
<dbReference type="InterPro" id="IPR006015">
    <property type="entry name" value="Universal_stress_UspA"/>
</dbReference>
<evidence type="ECO:0000313" key="3">
    <source>
        <dbReference type="EMBL" id="TCC30705.1"/>
    </source>
</evidence>
<dbReference type="PRINTS" id="PR01438">
    <property type="entry name" value="UNVRSLSTRESS"/>
</dbReference>
<proteinExistence type="inferred from homology"/>
<dbReference type="Proteomes" id="UP000294225">
    <property type="component" value="Unassembled WGS sequence"/>
</dbReference>
<dbReference type="InterPro" id="IPR006016">
    <property type="entry name" value="UspA"/>
</dbReference>
<reference evidence="3 4" key="1">
    <citation type="submission" date="2019-02" db="EMBL/GenBank/DDBJ databases">
        <title>Kribbella capetownensis sp. nov. and Kribbella speibonae sp. nov., isolated from soil.</title>
        <authorList>
            <person name="Curtis S.M."/>
            <person name="Norton I."/>
            <person name="Everest G.J."/>
            <person name="Meyers P.R."/>
        </authorList>
    </citation>
    <scope>NUCLEOTIDE SEQUENCE [LARGE SCALE GENOMIC DNA]</scope>
    <source>
        <strain evidence="3 4">YM55</strain>
    </source>
</reference>
<evidence type="ECO:0000313" key="4">
    <source>
        <dbReference type="Proteomes" id="UP000294225"/>
    </source>
</evidence>
<dbReference type="CDD" id="cd00293">
    <property type="entry name" value="USP-like"/>
    <property type="match status" value="1"/>
</dbReference>
<feature type="domain" description="UspA" evidence="2">
    <location>
        <begin position="8"/>
        <end position="140"/>
    </location>
</feature>
<dbReference type="PANTHER" id="PTHR43010:SF1">
    <property type="entry name" value="USPA DOMAIN-CONTAINING PROTEIN"/>
    <property type="match status" value="1"/>
</dbReference>
<dbReference type="Pfam" id="PF00582">
    <property type="entry name" value="Usp"/>
    <property type="match status" value="1"/>
</dbReference>
<evidence type="ECO:0000256" key="1">
    <source>
        <dbReference type="ARBA" id="ARBA00008791"/>
    </source>
</evidence>
<dbReference type="RefSeq" id="WP_131499524.1">
    <property type="nucleotide sequence ID" value="NZ_SJKC01000007.1"/>
</dbReference>
<comment type="similarity">
    <text evidence="1">Belongs to the universal stress protein A family.</text>
</comment>